<dbReference type="EMBL" id="BMAO01020910">
    <property type="protein sequence ID" value="GFQ70711.1"/>
    <property type="molecule type" value="Genomic_DNA"/>
</dbReference>
<dbReference type="AlphaFoldDB" id="A0A8X6KEK3"/>
<keyword evidence="3" id="KW-1185">Reference proteome</keyword>
<evidence type="ECO:0000313" key="3">
    <source>
        <dbReference type="Proteomes" id="UP000887116"/>
    </source>
</evidence>
<accession>A0A8X6KEK3</accession>
<reference evidence="2" key="1">
    <citation type="submission" date="2020-07" db="EMBL/GenBank/DDBJ databases">
        <title>Multicomponent nature underlies the extraordinary mechanical properties of spider dragline silk.</title>
        <authorList>
            <person name="Kono N."/>
            <person name="Nakamura H."/>
            <person name="Mori M."/>
            <person name="Yoshida Y."/>
            <person name="Ohtoshi R."/>
            <person name="Malay A.D."/>
            <person name="Moran D.A.P."/>
            <person name="Tomita M."/>
            <person name="Numata K."/>
            <person name="Arakawa K."/>
        </authorList>
    </citation>
    <scope>NUCLEOTIDE SEQUENCE</scope>
</reference>
<evidence type="ECO:0000256" key="1">
    <source>
        <dbReference type="SAM" id="MobiDB-lite"/>
    </source>
</evidence>
<organism evidence="2 3">
    <name type="scientific">Trichonephila clavata</name>
    <name type="common">Joro spider</name>
    <name type="synonym">Nephila clavata</name>
    <dbReference type="NCBI Taxonomy" id="2740835"/>
    <lineage>
        <taxon>Eukaryota</taxon>
        <taxon>Metazoa</taxon>
        <taxon>Ecdysozoa</taxon>
        <taxon>Arthropoda</taxon>
        <taxon>Chelicerata</taxon>
        <taxon>Arachnida</taxon>
        <taxon>Araneae</taxon>
        <taxon>Araneomorphae</taxon>
        <taxon>Entelegynae</taxon>
        <taxon>Araneoidea</taxon>
        <taxon>Nephilidae</taxon>
        <taxon>Trichonephila</taxon>
    </lineage>
</organism>
<protein>
    <submittedName>
        <fullName evidence="2">Uncharacterized protein</fullName>
    </submittedName>
</protein>
<dbReference type="Proteomes" id="UP000887116">
    <property type="component" value="Unassembled WGS sequence"/>
</dbReference>
<feature type="region of interest" description="Disordered" evidence="1">
    <location>
        <begin position="67"/>
        <end position="103"/>
    </location>
</feature>
<proteinExistence type="predicted"/>
<name>A0A8X6KEK3_TRICU</name>
<comment type="caution">
    <text evidence="2">The sequence shown here is derived from an EMBL/GenBank/DDBJ whole genome shotgun (WGS) entry which is preliminary data.</text>
</comment>
<gene>
    <name evidence="2" type="ORF">TNCT_209261</name>
</gene>
<evidence type="ECO:0000313" key="2">
    <source>
        <dbReference type="EMBL" id="GFQ70711.1"/>
    </source>
</evidence>
<sequence>MALQAESQPLQHPKIQNIIFLDGSPAFVNSYTKKYQSTGVQREIDLLFAFLMMLGVEKISFEVSLPKNKNNSKMEETRNSHFLSECDDNKQASSLKKHNDSYC</sequence>